<dbReference type="Proteomes" id="UP000481339">
    <property type="component" value="Unassembled WGS sequence"/>
</dbReference>
<sequence>MSKSQQSSEQPQQSEQPRSQGKGHPTPKRREAEARNRRPLIPNDRKEAKARARAERDRARIGMANGDERYLPAKEAGPQKRLIRDYVDARWTVGEFMLPVMIAIILLMFLNNPYVIFIYTFGLWIYVAALVIDGLLIGRRARRIAAERFGKENVERGLGWYAAMRSIQMRTMRLPKPQVKRGQFDPNRPL</sequence>
<dbReference type="AlphaFoldDB" id="A0A7C8FXP1"/>
<feature type="compositionally biased region" description="Basic and acidic residues" evidence="1">
    <location>
        <begin position="43"/>
        <end position="57"/>
    </location>
</feature>
<feature type="transmembrane region" description="Helical" evidence="2">
    <location>
        <begin position="89"/>
        <end position="110"/>
    </location>
</feature>
<keyword evidence="4" id="KW-1185">Reference proteome</keyword>
<gene>
    <name evidence="3" type="ORF">F8O02_03700</name>
</gene>
<accession>A0A7C8FXP1</accession>
<keyword evidence="2" id="KW-0812">Transmembrane</keyword>
<keyword evidence="2" id="KW-1133">Transmembrane helix</keyword>
<dbReference type="OrthoDB" id="5194448at2"/>
<evidence type="ECO:0000256" key="1">
    <source>
        <dbReference type="SAM" id="MobiDB-lite"/>
    </source>
</evidence>
<comment type="caution">
    <text evidence="3">The sequence shown here is derived from an EMBL/GenBank/DDBJ whole genome shotgun (WGS) entry which is preliminary data.</text>
</comment>
<evidence type="ECO:0000313" key="4">
    <source>
        <dbReference type="Proteomes" id="UP000481339"/>
    </source>
</evidence>
<organism evidence="3 4">
    <name type="scientific">Pseudoclavibacter caeni</name>
    <dbReference type="NCBI Taxonomy" id="908846"/>
    <lineage>
        <taxon>Bacteria</taxon>
        <taxon>Bacillati</taxon>
        <taxon>Actinomycetota</taxon>
        <taxon>Actinomycetes</taxon>
        <taxon>Micrococcales</taxon>
        <taxon>Microbacteriaceae</taxon>
        <taxon>Pseudoclavibacter</taxon>
    </lineage>
</organism>
<protein>
    <submittedName>
        <fullName evidence="3">DUF3043 domain-containing protein</fullName>
    </submittedName>
</protein>
<dbReference type="EMBL" id="WBKA01000002">
    <property type="protein sequence ID" value="KAB1632970.1"/>
    <property type="molecule type" value="Genomic_DNA"/>
</dbReference>
<name>A0A7C8FXP1_9MICO</name>
<dbReference type="InterPro" id="IPR021403">
    <property type="entry name" value="DUF3043"/>
</dbReference>
<evidence type="ECO:0000313" key="3">
    <source>
        <dbReference type="EMBL" id="KAB1632970.1"/>
    </source>
</evidence>
<feature type="transmembrane region" description="Helical" evidence="2">
    <location>
        <begin position="116"/>
        <end position="138"/>
    </location>
</feature>
<dbReference type="RefSeq" id="WP_158035892.1">
    <property type="nucleotide sequence ID" value="NZ_BAAAZV010000003.1"/>
</dbReference>
<keyword evidence="2" id="KW-0472">Membrane</keyword>
<feature type="compositionally biased region" description="Low complexity" evidence="1">
    <location>
        <begin position="1"/>
        <end position="20"/>
    </location>
</feature>
<dbReference type="Pfam" id="PF11241">
    <property type="entry name" value="DUF3043"/>
    <property type="match status" value="1"/>
</dbReference>
<reference evidence="3 4" key="1">
    <citation type="submission" date="2019-09" db="EMBL/GenBank/DDBJ databases">
        <title>Phylogeny of genus Pseudoclavibacter and closely related genus.</title>
        <authorList>
            <person name="Li Y."/>
        </authorList>
    </citation>
    <scope>NUCLEOTIDE SEQUENCE [LARGE SCALE GENOMIC DNA]</scope>
    <source>
        <strain evidence="3 4">JCM 16921</strain>
    </source>
</reference>
<evidence type="ECO:0000256" key="2">
    <source>
        <dbReference type="SAM" id="Phobius"/>
    </source>
</evidence>
<proteinExistence type="predicted"/>
<feature type="region of interest" description="Disordered" evidence="1">
    <location>
        <begin position="1"/>
        <end position="57"/>
    </location>
</feature>